<dbReference type="PANTHER" id="PTHR30478:SF0">
    <property type="entry name" value="BETA SLIDING CLAMP"/>
    <property type="match status" value="1"/>
</dbReference>
<dbReference type="GO" id="GO:0008408">
    <property type="term" value="F:3'-5' exonuclease activity"/>
    <property type="evidence" value="ECO:0007669"/>
    <property type="project" value="InterPro"/>
</dbReference>
<evidence type="ECO:0000256" key="8">
    <source>
        <dbReference type="ARBA" id="ARBA00022705"/>
    </source>
</evidence>
<dbReference type="EC" id="2.7.7.7" evidence="12"/>
<dbReference type="GO" id="GO:0009360">
    <property type="term" value="C:DNA polymerase III complex"/>
    <property type="evidence" value="ECO:0007669"/>
    <property type="project" value="InterPro"/>
</dbReference>
<dbReference type="SMART" id="SM00480">
    <property type="entry name" value="POL3Bc"/>
    <property type="match status" value="1"/>
</dbReference>
<keyword evidence="8" id="KW-0235">DNA replication</keyword>
<dbReference type="GO" id="GO:0003677">
    <property type="term" value="F:DNA binding"/>
    <property type="evidence" value="ECO:0007669"/>
    <property type="project" value="UniProtKB-KW"/>
</dbReference>
<dbReference type="InterPro" id="IPR022635">
    <property type="entry name" value="DNA_polIII_beta_C"/>
</dbReference>
<reference evidence="12 13" key="1">
    <citation type="journal article" date="2012" name="J. Bacteriol.">
        <title>Genome Sequence of "Candidatus Mycoplasma haemolamae" Strain Purdue, a Red Blood Cell Pathogen of Alpacas (Vicugna pacos) and Llamas (Lama glama).</title>
        <authorList>
            <person name="Guimaraes A.M."/>
            <person name="Toth B."/>
            <person name="Santos A.P."/>
            <person name="do Nascimento N.C."/>
            <person name="Kritchevsky J.E."/>
            <person name="Messick J.B."/>
        </authorList>
    </citation>
    <scope>NUCLEOTIDE SEQUENCE [LARGE SCALE GENOMIC DNA]</scope>
    <source>
        <strain evidence="12 13">Purdue</strain>
    </source>
</reference>
<organism evidence="12 13">
    <name type="scientific">Mycoplasma haematolamae (strain Purdue)</name>
    <dbReference type="NCBI Taxonomy" id="1212765"/>
    <lineage>
        <taxon>Bacteria</taxon>
        <taxon>Bacillati</taxon>
        <taxon>Mycoplasmatota</taxon>
        <taxon>Mollicutes</taxon>
        <taxon>Mycoplasmataceae</taxon>
        <taxon>Mycoplasma</taxon>
    </lineage>
</organism>
<dbReference type="OrthoDB" id="394839at2"/>
<dbReference type="PATRIC" id="fig|1212765.3.peg.2"/>
<evidence type="ECO:0000256" key="3">
    <source>
        <dbReference type="ARBA" id="ARBA00010752"/>
    </source>
</evidence>
<proteinExistence type="inferred from homology"/>
<gene>
    <name evidence="12" type="ordered locus">MHLP_00010</name>
</gene>
<protein>
    <submittedName>
        <fullName evidence="12">DNA polymerase III subunit beta</fullName>
        <ecNumber evidence="12">2.7.7.7</ecNumber>
    </submittedName>
</protein>
<dbReference type="KEGG" id="mhl:MHLP_00010"/>
<dbReference type="Gene3D" id="3.70.10.10">
    <property type="match status" value="1"/>
</dbReference>
<evidence type="ECO:0000256" key="1">
    <source>
        <dbReference type="ARBA" id="ARBA00002266"/>
    </source>
</evidence>
<dbReference type="SUPFAM" id="SSF55979">
    <property type="entry name" value="DNA clamp"/>
    <property type="match status" value="1"/>
</dbReference>
<dbReference type="GO" id="GO:0005737">
    <property type="term" value="C:cytoplasm"/>
    <property type="evidence" value="ECO:0007669"/>
    <property type="project" value="UniProtKB-SubCell"/>
</dbReference>
<dbReference type="GO" id="GO:0006271">
    <property type="term" value="P:DNA strand elongation involved in DNA replication"/>
    <property type="evidence" value="ECO:0007669"/>
    <property type="project" value="TreeGrafter"/>
</dbReference>
<dbReference type="EMBL" id="CP003731">
    <property type="protein sequence ID" value="AFO51582.1"/>
    <property type="molecule type" value="Genomic_DNA"/>
</dbReference>
<evidence type="ECO:0000259" key="11">
    <source>
        <dbReference type="Pfam" id="PF02768"/>
    </source>
</evidence>
<evidence type="ECO:0000313" key="13">
    <source>
        <dbReference type="Proteomes" id="UP000006502"/>
    </source>
</evidence>
<dbReference type="STRING" id="1212765.MHLP_00010"/>
<dbReference type="Proteomes" id="UP000006502">
    <property type="component" value="Chromosome"/>
</dbReference>
<comment type="similarity">
    <text evidence="3">Belongs to the beta sliding clamp family.</text>
</comment>
<keyword evidence="7 12" id="KW-0548">Nucleotidyltransferase</keyword>
<evidence type="ECO:0000256" key="6">
    <source>
        <dbReference type="ARBA" id="ARBA00022679"/>
    </source>
</evidence>
<evidence type="ECO:0000256" key="4">
    <source>
        <dbReference type="ARBA" id="ARBA00011400"/>
    </source>
</evidence>
<feature type="domain" description="DNA polymerase III beta sliding clamp C-terminal" evidence="11">
    <location>
        <begin position="266"/>
        <end position="379"/>
    </location>
</feature>
<dbReference type="PANTHER" id="PTHR30478">
    <property type="entry name" value="DNA POLYMERASE III SUBUNIT BETA"/>
    <property type="match status" value="1"/>
</dbReference>
<keyword evidence="6 12" id="KW-0808">Transferase</keyword>
<comment type="function">
    <text evidence="1">Confers DNA tethering and processivity to DNA polymerases and other proteins. Acts as a clamp, forming a ring around DNA (a reaction catalyzed by the clamp-loading complex) which diffuses in an ATP-independent manner freely and bidirectionally along dsDNA. Initially characterized for its ability to contact the catalytic subunit of DNA polymerase III (Pol III), a complex, multichain enzyme responsible for most of the replicative synthesis in bacteria; Pol III exhibits 3'-5' exonuclease proofreading activity. The beta chain is required for initiation of replication as well as for processivity of DNA replication.</text>
</comment>
<dbReference type="Pfam" id="PF02768">
    <property type="entry name" value="DNA_pol3_beta_3"/>
    <property type="match status" value="1"/>
</dbReference>
<evidence type="ECO:0000256" key="2">
    <source>
        <dbReference type="ARBA" id="ARBA00004496"/>
    </source>
</evidence>
<dbReference type="GO" id="GO:0003887">
    <property type="term" value="F:DNA-directed DNA polymerase activity"/>
    <property type="evidence" value="ECO:0007669"/>
    <property type="project" value="UniProtKB-KW"/>
</dbReference>
<evidence type="ECO:0000256" key="5">
    <source>
        <dbReference type="ARBA" id="ARBA00022490"/>
    </source>
</evidence>
<dbReference type="InterPro" id="IPR001001">
    <property type="entry name" value="DNA_polIII_beta"/>
</dbReference>
<accession>I7C523</accession>
<evidence type="ECO:0000256" key="10">
    <source>
        <dbReference type="ARBA" id="ARBA00023125"/>
    </source>
</evidence>
<evidence type="ECO:0000313" key="12">
    <source>
        <dbReference type="EMBL" id="AFO51582.1"/>
    </source>
</evidence>
<dbReference type="AlphaFoldDB" id="I7C523"/>
<dbReference type="HOGENOM" id="CLU_721248_0_0_14"/>
<comment type="subcellular location">
    <subcellularLocation>
        <location evidence="2">Cytoplasm</location>
    </subcellularLocation>
</comment>
<dbReference type="Gene3D" id="3.10.150.10">
    <property type="entry name" value="DNA Polymerase III, subunit A, domain 2"/>
    <property type="match status" value="1"/>
</dbReference>
<keyword evidence="5" id="KW-0963">Cytoplasm</keyword>
<sequence>MNFCINEFSNSKIREFLQMNLNTNSLSDRREEILVRCKNKNLILYSDNGCTRCKLVFSDSSVKYKRQGEAVLNSKIFLSLLENLKAYKEINFEKLENSLLRVSSKKFECNLIPLVSKLPEEDEFSLQDYEKITLPFDILLAVNTKFKDFYKSFSSTAFQKKSILRSINLRKASASEELQVLLTDSYRILLARFSPESSKSMFELSLQPEILNSIVTLFREQFETKEIDLYVGNEHLVVSTEYLIFKTKLQTGSYPNLIELFDFEESINFSINKNLLISAIERNLLLSPQNTLFTTYKIVENNLILEFRDSAKGSVREELEISKARGGDTQFALNSSLLRQLLKNIGDQEIIFSLTESFKPILLFGREEGKYFKQLILPLKYS</sequence>
<evidence type="ECO:0000256" key="7">
    <source>
        <dbReference type="ARBA" id="ARBA00022695"/>
    </source>
</evidence>
<keyword evidence="13" id="KW-1185">Reference proteome</keyword>
<name>I7C523_MYCHA</name>
<keyword evidence="10" id="KW-0238">DNA-binding</keyword>
<keyword evidence="9" id="KW-0239">DNA-directed DNA polymerase</keyword>
<evidence type="ECO:0000256" key="9">
    <source>
        <dbReference type="ARBA" id="ARBA00022932"/>
    </source>
</evidence>
<dbReference type="InterPro" id="IPR046938">
    <property type="entry name" value="DNA_clamp_sf"/>
</dbReference>
<comment type="subunit">
    <text evidence="4">Forms a ring-shaped head-to-tail homodimer around DNA which binds and tethers DNA polymerases and other proteins to the DNA. The DNA replisome complex has a single clamp-loading complex (3 tau and 1 each of delta, delta', psi and chi subunits) which binds 3 Pol III cores (1 core on the leading strand and 2 on the lagging strand) each with a beta sliding clamp dimer. Additional proteins in the replisome are other copies of gamma, psi and chi, Ssb, DNA helicase and RNA primase.</text>
</comment>
<reference evidence="13" key="2">
    <citation type="submission" date="2012-07" db="EMBL/GenBank/DDBJ databases">
        <title>Complete genome sequence of 'Candidatus Mycoplasma haemolamae'.</title>
        <authorList>
            <person name="Guimaraes A.M.S."/>
            <person name="Toth B."/>
            <person name="Santos A.P."/>
            <person name="Nascimento N.C."/>
            <person name="Sojka J.E."/>
            <person name="Messick J.B."/>
        </authorList>
    </citation>
    <scope>NUCLEOTIDE SEQUENCE [LARGE SCALE GENOMIC DNA]</scope>
    <source>
        <strain evidence="13">Purdue</strain>
    </source>
</reference>